<evidence type="ECO:0000256" key="8">
    <source>
        <dbReference type="SAM" id="Coils"/>
    </source>
</evidence>
<dbReference type="PROSITE" id="PS00411">
    <property type="entry name" value="KINESIN_MOTOR_1"/>
    <property type="match status" value="1"/>
</dbReference>
<feature type="region of interest" description="Disordered" evidence="9">
    <location>
        <begin position="63"/>
        <end position="87"/>
    </location>
</feature>
<dbReference type="Proteomes" id="UP000794436">
    <property type="component" value="Unassembled WGS sequence"/>
</dbReference>
<keyword evidence="12" id="KW-1185">Reference proteome</keyword>
<dbReference type="InterPro" id="IPR027417">
    <property type="entry name" value="P-loop_NTPase"/>
</dbReference>
<dbReference type="PANTHER" id="PTHR47968:SF36">
    <property type="entry name" value="KINESIN HEAVY CHAIN ISOFORM X1"/>
    <property type="match status" value="1"/>
</dbReference>
<keyword evidence="1 7" id="KW-0493">Microtubule</keyword>
<evidence type="ECO:0000313" key="12">
    <source>
        <dbReference type="Proteomes" id="UP000794436"/>
    </source>
</evidence>
<keyword evidence="2 6" id="KW-0547">Nucleotide-binding</keyword>
<dbReference type="InterPro" id="IPR027640">
    <property type="entry name" value="Kinesin-like_fam"/>
</dbReference>
<reference evidence="11" key="1">
    <citation type="submission" date="2019-03" db="EMBL/GenBank/DDBJ databases">
        <title>Long read genome sequence of the mycoparasitic Pythium oligandrum ATCC 38472 isolated from sugarbeet rhizosphere.</title>
        <authorList>
            <person name="Gaulin E."/>
        </authorList>
    </citation>
    <scope>NUCLEOTIDE SEQUENCE</scope>
    <source>
        <strain evidence="11">ATCC 38472_TT</strain>
    </source>
</reference>
<evidence type="ECO:0000256" key="6">
    <source>
        <dbReference type="PROSITE-ProRule" id="PRU00283"/>
    </source>
</evidence>
<feature type="binding site" evidence="6">
    <location>
        <begin position="161"/>
        <end position="168"/>
    </location>
    <ligand>
        <name>ATP</name>
        <dbReference type="ChEBI" id="CHEBI:30616"/>
    </ligand>
</feature>
<dbReference type="Gene3D" id="3.40.850.10">
    <property type="entry name" value="Kinesin motor domain"/>
    <property type="match status" value="1"/>
</dbReference>
<dbReference type="GO" id="GO:0007018">
    <property type="term" value="P:microtubule-based movement"/>
    <property type="evidence" value="ECO:0007669"/>
    <property type="project" value="InterPro"/>
</dbReference>
<keyword evidence="3 6" id="KW-0067">ATP-binding</keyword>
<feature type="region of interest" description="Disordered" evidence="9">
    <location>
        <begin position="659"/>
        <end position="707"/>
    </location>
</feature>
<evidence type="ECO:0000256" key="7">
    <source>
        <dbReference type="RuleBase" id="RU000394"/>
    </source>
</evidence>
<feature type="domain" description="Kinesin motor" evidence="10">
    <location>
        <begin position="37"/>
        <end position="416"/>
    </location>
</feature>
<organism evidence="11 12">
    <name type="scientific">Pythium oligandrum</name>
    <name type="common">Mycoparasitic fungus</name>
    <dbReference type="NCBI Taxonomy" id="41045"/>
    <lineage>
        <taxon>Eukaryota</taxon>
        <taxon>Sar</taxon>
        <taxon>Stramenopiles</taxon>
        <taxon>Oomycota</taxon>
        <taxon>Peronosporomycetes</taxon>
        <taxon>Pythiales</taxon>
        <taxon>Pythiaceae</taxon>
        <taxon>Pythium</taxon>
    </lineage>
</organism>
<dbReference type="GO" id="GO:0005874">
    <property type="term" value="C:microtubule"/>
    <property type="evidence" value="ECO:0007669"/>
    <property type="project" value="UniProtKB-KW"/>
</dbReference>
<proteinExistence type="inferred from homology"/>
<name>A0A8K1CQK8_PYTOL</name>
<dbReference type="PROSITE" id="PS50067">
    <property type="entry name" value="KINESIN_MOTOR_2"/>
    <property type="match status" value="1"/>
</dbReference>
<feature type="compositionally biased region" description="Basic and acidic residues" evidence="9">
    <location>
        <begin position="676"/>
        <end position="687"/>
    </location>
</feature>
<dbReference type="SMART" id="SM00129">
    <property type="entry name" value="KISc"/>
    <property type="match status" value="1"/>
</dbReference>
<gene>
    <name evidence="11" type="ORF">Poli38472_007481</name>
</gene>
<evidence type="ECO:0000256" key="2">
    <source>
        <dbReference type="ARBA" id="ARBA00022741"/>
    </source>
</evidence>
<feature type="coiled-coil region" evidence="8">
    <location>
        <begin position="526"/>
        <end position="553"/>
    </location>
</feature>
<dbReference type="OrthoDB" id="3176171at2759"/>
<feature type="coiled-coil region" evidence="8">
    <location>
        <begin position="427"/>
        <end position="482"/>
    </location>
</feature>
<dbReference type="InterPro" id="IPR001752">
    <property type="entry name" value="Kinesin_motor_dom"/>
</dbReference>
<dbReference type="Pfam" id="PF00225">
    <property type="entry name" value="Kinesin"/>
    <property type="match status" value="1"/>
</dbReference>
<keyword evidence="5 6" id="KW-0505">Motor protein</keyword>
<dbReference type="InterPro" id="IPR019821">
    <property type="entry name" value="Kinesin_motor_CS"/>
</dbReference>
<evidence type="ECO:0000256" key="4">
    <source>
        <dbReference type="ARBA" id="ARBA00023054"/>
    </source>
</evidence>
<evidence type="ECO:0000256" key="3">
    <source>
        <dbReference type="ARBA" id="ARBA00022840"/>
    </source>
</evidence>
<accession>A0A8K1CQK8</accession>
<dbReference type="AlphaFoldDB" id="A0A8K1CQK8"/>
<comment type="similarity">
    <text evidence="6 7">Belongs to the TRAFAC class myosin-kinesin ATPase superfamily. Kinesin family.</text>
</comment>
<feature type="compositionally biased region" description="Polar residues" evidence="9">
    <location>
        <begin position="659"/>
        <end position="675"/>
    </location>
</feature>
<dbReference type="CDD" id="cd00106">
    <property type="entry name" value="KISc"/>
    <property type="match status" value="1"/>
</dbReference>
<dbReference type="EMBL" id="SPLM01000003">
    <property type="protein sequence ID" value="TMW67809.1"/>
    <property type="molecule type" value="Genomic_DNA"/>
</dbReference>
<evidence type="ECO:0000256" key="5">
    <source>
        <dbReference type="ARBA" id="ARBA00023175"/>
    </source>
</evidence>
<dbReference type="PRINTS" id="PR00380">
    <property type="entry name" value="KINESINHEAVY"/>
</dbReference>
<evidence type="ECO:0000256" key="1">
    <source>
        <dbReference type="ARBA" id="ARBA00022701"/>
    </source>
</evidence>
<dbReference type="SUPFAM" id="SSF52540">
    <property type="entry name" value="P-loop containing nucleoside triphosphate hydrolases"/>
    <property type="match status" value="1"/>
</dbReference>
<dbReference type="GO" id="GO:0003777">
    <property type="term" value="F:microtubule motor activity"/>
    <property type="evidence" value="ECO:0007669"/>
    <property type="project" value="InterPro"/>
</dbReference>
<evidence type="ECO:0000313" key="11">
    <source>
        <dbReference type="EMBL" id="TMW67809.1"/>
    </source>
</evidence>
<evidence type="ECO:0000259" key="10">
    <source>
        <dbReference type="PROSITE" id="PS50067"/>
    </source>
</evidence>
<dbReference type="InterPro" id="IPR036961">
    <property type="entry name" value="Kinesin_motor_dom_sf"/>
</dbReference>
<feature type="coiled-coil region" evidence="8">
    <location>
        <begin position="590"/>
        <end position="631"/>
    </location>
</feature>
<protein>
    <recommendedName>
        <fullName evidence="7">Kinesin-like protein</fullName>
    </recommendedName>
</protein>
<dbReference type="PANTHER" id="PTHR47968">
    <property type="entry name" value="CENTROMERE PROTEIN E"/>
    <property type="match status" value="1"/>
</dbReference>
<keyword evidence="4 8" id="KW-0175">Coiled coil</keyword>
<sequence>MSESKRVKTLPGAVSVNTSGATVISSSLPNAASRAERVKVFCRVRPLLQRERDGWSYDDFCEHEQGTNQDDTSVHDDEPVTGRSSSTFLTEKGKIPLDASVLTIAWDGKAITHHGSSETKDFAFDASLSEHTTQEDVYQRVAYDVVQDVLDGYNGTILAYGQTSTGKTHTMLGHDDGLEGDGRGLIPRAFEDIFARAESARARCKTTIALSYVQIYCERVLDLLRPETPSSSILIREDAERGVYLDGAAWCGVSSVEDCVRLIMRGNANRAVASTEMNAHSSRSHAILIARVERKECLGAQEATATSTHRVKLSHLYFVDLAGSERVKKSKVYGRHVHELKAINLSLSALGNCISALSRQQPQRHVPYRDSKLTRLLQSSLGGNAKTSLIITVSPSPTEAHETLSTMQFGQRAMKVAVQAHQNVLSVLDYKALYEETQQRLDEQQQVQQHTENELSKLQTSKQHLEDQLVKAQLRIQHLEFECQAVKVAPTTSTTAASASDEQVQALIKQHEADLAHIQAKCDLQVATYKRLAEEAQQEWHELEDSLAQEKQQVLSCLQELKEFKMRFFQLEEETTERIAELVQDGRDHEREYTETRDTLQQRVKAQEQELEAMKKKLAGTEERIQQLQDQMELDFVPKQAIKQMESLYESAISKLQTRVGSLEQRSSSRKLQTNQERDDPPVDPRKGSNANNGGLPAIAPAPPVHKAIPKIGRIVPGARANSLR</sequence>
<dbReference type="GO" id="GO:0008017">
    <property type="term" value="F:microtubule binding"/>
    <property type="evidence" value="ECO:0007669"/>
    <property type="project" value="InterPro"/>
</dbReference>
<evidence type="ECO:0000256" key="9">
    <source>
        <dbReference type="SAM" id="MobiDB-lite"/>
    </source>
</evidence>
<dbReference type="GO" id="GO:0005524">
    <property type="term" value="F:ATP binding"/>
    <property type="evidence" value="ECO:0007669"/>
    <property type="project" value="UniProtKB-UniRule"/>
</dbReference>
<comment type="caution">
    <text evidence="11">The sequence shown here is derived from an EMBL/GenBank/DDBJ whole genome shotgun (WGS) entry which is preliminary data.</text>
</comment>